<gene>
    <name evidence="12" type="ORF">PDIGIT_LOCUS10851</name>
</gene>
<evidence type="ECO:0000259" key="10">
    <source>
        <dbReference type="Pfam" id="PF05183"/>
    </source>
</evidence>
<comment type="catalytic activity">
    <reaction evidence="7 8">
        <text>RNA(n) + a ribonucleoside 5'-triphosphate = RNA(n+1) + diphosphate</text>
        <dbReference type="Rhea" id="RHEA:21248"/>
        <dbReference type="Rhea" id="RHEA-COMP:14527"/>
        <dbReference type="Rhea" id="RHEA-COMP:17342"/>
        <dbReference type="ChEBI" id="CHEBI:33019"/>
        <dbReference type="ChEBI" id="CHEBI:61557"/>
        <dbReference type="ChEBI" id="CHEBI:140395"/>
        <dbReference type="EC" id="2.7.7.48"/>
    </reaction>
</comment>
<feature type="compositionally biased region" description="Low complexity" evidence="9">
    <location>
        <begin position="54"/>
        <end position="66"/>
    </location>
</feature>
<dbReference type="EC" id="2.7.7.48" evidence="8"/>
<evidence type="ECO:0000256" key="3">
    <source>
        <dbReference type="ARBA" id="ARBA00022679"/>
    </source>
</evidence>
<dbReference type="PANTHER" id="PTHR23079">
    <property type="entry name" value="RNA-DEPENDENT RNA POLYMERASE"/>
    <property type="match status" value="1"/>
</dbReference>
<accession>A0A9W4UMT3</accession>
<feature type="compositionally biased region" description="Polar residues" evidence="9">
    <location>
        <begin position="40"/>
        <end position="51"/>
    </location>
</feature>
<evidence type="ECO:0000256" key="4">
    <source>
        <dbReference type="ARBA" id="ARBA00022695"/>
    </source>
</evidence>
<dbReference type="OrthoDB" id="6513042at2759"/>
<evidence type="ECO:0000313" key="13">
    <source>
        <dbReference type="Proteomes" id="UP001152607"/>
    </source>
</evidence>
<sequence length="1356" mass="154091">MWSPNGNRGRGGNIRGRGSRASPASNNSPVSRPVFRARNNAHQPSINSTEKTWSDSSDSPPATPTSRHSASRSPSGAFNMNENRPARQARNTPMMNPASAASRPPSSAFNMNENRPARQARNTPMMNPASAIVPPRQYSTFRNNQQNYIFLQDRKYRVSNLPRNCGTRQIYEQLCSYGRITRIDVSHYVAWVTYQPPPHRSIDNDRIYIGNKEVQIVGQAIHHYKVTSPVNPHRQYYDANILFSDSLDFGITLAERTLDVMRNIGTNKGIQVALNLGDRKELDFQFPSKIDGQDRKLRFRLPLSLIEHVFLVDDSAKGGSALIIPFHTAPQFFMQCKKTEIPKTCYHKDNVWLDWHTWYRQTDIVDVKTHDLLKATPVMNHHGEVIVDIGRWTTYRVLFSSETVRGPQFRDFIDGLADHGVHINLVDNFHVRYGSSSVIGTFLEEEIFGTHPELVSTNMQNSGSGDLLSNRVHLNFSVRYQLEACLSNDWIKENSITREFLERLAAMPIEEAVCLLEKVADKQHVYYDPMEIFNSRRRLGPRKIPNYCLFSRSVNITPTMIHVSTPVVETSNRVVRKHAVDVDRFIRVKFTDEKTEGRIFSSDNDRADTIFDRVSRAMEKGIVVAGRYYVFLAFGNSQFREHGAYFYAPTQSQSEFDIRKSMGNFEHIKTAAKYAARLGQCFSTTRAIKSINVKIEMISDIERNGYTFTDGVGRISPFLAQMAAKELGLQNPFDDPPSLFQFRLGGCKGVLALDPKITGRVVHIRPSQYKFEAQNVGLEIIRASALAVACFNRQLIIILSALGVPDTMFTRKQQEMVNYLERATKEESTALEKLQRNIDLNETSLTMAGMILDGFMGTQDPFMMSLLHLWRAYHIKYLKEKARIVIDKGVFVLGCVDETASLRGHYDDLQREDATREEKLANLPQIFLQISDNNGYKIIEGTCILARNPSLVGGDIRVVQAVDIPALHHLKNVVVLPQTGDRDLANMCSGGDLDGDDYIVLWDPDFIPQVVNESPMDFTPEKPTESDQPIQIEDIQKWFVTYMKNDSLSQIATAHLAQADFQAEGVRSETCLELARLHSQAVDYPKSGIRTIMSRELKPRKYPHFMESKTRPAHKIYRSTNILGKLYDQVELVDFKPIYGPFDNRILNAFQLDDSMLEAAEKIKESYDSSLRRLMAKHAIQTEFEAWSVFVMSHNLESRDYTFAEEFGRTVGALKEQYRQACREEAGNDNLTTFVAAMYTVTHREIQAALQECNETKVVGGKSVPRRTKANMPMMSFPWLFEKELGKIAIGERPRQNVHTFQGPEKERNRSNYNYNLIDLNVDLADLNSNATPGDIETSGGVTHYGELLTLDFSQQ</sequence>
<evidence type="ECO:0000256" key="8">
    <source>
        <dbReference type="RuleBase" id="RU363098"/>
    </source>
</evidence>
<keyword evidence="3 8" id="KW-0808">Transferase</keyword>
<proteinExistence type="inferred from homology"/>
<comment type="caution">
    <text evidence="12">The sequence shown here is derived from an EMBL/GenBank/DDBJ whole genome shotgun (WGS) entry which is preliminary data.</text>
</comment>
<evidence type="ECO:0000313" key="12">
    <source>
        <dbReference type="EMBL" id="CAI6337736.1"/>
    </source>
</evidence>
<dbReference type="Proteomes" id="UP001152607">
    <property type="component" value="Unassembled WGS sequence"/>
</dbReference>
<organism evidence="12 13">
    <name type="scientific">Periconia digitata</name>
    <dbReference type="NCBI Taxonomy" id="1303443"/>
    <lineage>
        <taxon>Eukaryota</taxon>
        <taxon>Fungi</taxon>
        <taxon>Dikarya</taxon>
        <taxon>Ascomycota</taxon>
        <taxon>Pezizomycotina</taxon>
        <taxon>Dothideomycetes</taxon>
        <taxon>Pleosporomycetidae</taxon>
        <taxon>Pleosporales</taxon>
        <taxon>Massarineae</taxon>
        <taxon>Periconiaceae</taxon>
        <taxon>Periconia</taxon>
    </lineage>
</organism>
<keyword evidence="2 8" id="KW-0696">RNA-directed RNA polymerase</keyword>
<reference evidence="12" key="1">
    <citation type="submission" date="2023-01" db="EMBL/GenBank/DDBJ databases">
        <authorList>
            <person name="Van Ghelder C."/>
            <person name="Rancurel C."/>
        </authorList>
    </citation>
    <scope>NUCLEOTIDE SEQUENCE</scope>
    <source>
        <strain evidence="12">CNCM I-4278</strain>
    </source>
</reference>
<feature type="compositionally biased region" description="Low complexity" evidence="9">
    <location>
        <begin position="97"/>
        <end position="108"/>
    </location>
</feature>
<feature type="domain" description="RDRP core" evidence="10">
    <location>
        <begin position="556"/>
        <end position="1130"/>
    </location>
</feature>
<evidence type="ECO:0000256" key="7">
    <source>
        <dbReference type="ARBA" id="ARBA00048744"/>
    </source>
</evidence>
<feature type="domain" description="RDRP C-terminal head" evidence="11">
    <location>
        <begin position="1155"/>
        <end position="1296"/>
    </location>
</feature>
<dbReference type="GO" id="GO:0003968">
    <property type="term" value="F:RNA-directed RNA polymerase activity"/>
    <property type="evidence" value="ECO:0007669"/>
    <property type="project" value="UniProtKB-KW"/>
</dbReference>
<feature type="compositionally biased region" description="Polar residues" evidence="9">
    <location>
        <begin position="67"/>
        <end position="82"/>
    </location>
</feature>
<comment type="similarity">
    <text evidence="1 8">Belongs to the RdRP family.</text>
</comment>
<dbReference type="Pfam" id="PF26253">
    <property type="entry name" value="RdRP_head"/>
    <property type="match status" value="1"/>
</dbReference>
<evidence type="ECO:0000256" key="5">
    <source>
        <dbReference type="ARBA" id="ARBA00022884"/>
    </source>
</evidence>
<dbReference type="GO" id="GO:0003723">
    <property type="term" value="F:RNA binding"/>
    <property type="evidence" value="ECO:0007669"/>
    <property type="project" value="UniProtKB-KW"/>
</dbReference>
<dbReference type="InterPro" id="IPR035979">
    <property type="entry name" value="RBD_domain_sf"/>
</dbReference>
<dbReference type="EMBL" id="CAOQHR010000007">
    <property type="protein sequence ID" value="CAI6337736.1"/>
    <property type="molecule type" value="Genomic_DNA"/>
</dbReference>
<evidence type="ECO:0000256" key="2">
    <source>
        <dbReference type="ARBA" id="ARBA00022484"/>
    </source>
</evidence>
<dbReference type="Pfam" id="PF05183">
    <property type="entry name" value="RdRP"/>
    <property type="match status" value="1"/>
</dbReference>
<dbReference type="PANTHER" id="PTHR23079:SF55">
    <property type="entry name" value="RNA-DIRECTED RNA POLYMERASE"/>
    <property type="match status" value="1"/>
</dbReference>
<dbReference type="InterPro" id="IPR058752">
    <property type="entry name" value="RDRP_C_head"/>
</dbReference>
<evidence type="ECO:0000256" key="1">
    <source>
        <dbReference type="ARBA" id="ARBA00005762"/>
    </source>
</evidence>
<dbReference type="GO" id="GO:0030422">
    <property type="term" value="P:siRNA processing"/>
    <property type="evidence" value="ECO:0007669"/>
    <property type="project" value="TreeGrafter"/>
</dbReference>
<dbReference type="InterPro" id="IPR007855">
    <property type="entry name" value="RDRP"/>
</dbReference>
<evidence type="ECO:0000259" key="11">
    <source>
        <dbReference type="Pfam" id="PF26253"/>
    </source>
</evidence>
<keyword evidence="13" id="KW-1185">Reference proteome</keyword>
<dbReference type="GO" id="GO:0031380">
    <property type="term" value="C:nuclear RNA-directed RNA polymerase complex"/>
    <property type="evidence" value="ECO:0007669"/>
    <property type="project" value="TreeGrafter"/>
</dbReference>
<dbReference type="SUPFAM" id="SSF54928">
    <property type="entry name" value="RNA-binding domain, RBD"/>
    <property type="match status" value="1"/>
</dbReference>
<evidence type="ECO:0000256" key="6">
    <source>
        <dbReference type="ARBA" id="ARBA00023158"/>
    </source>
</evidence>
<keyword evidence="4 8" id="KW-0548">Nucleotidyltransferase</keyword>
<keyword evidence="5 8" id="KW-0694">RNA-binding</keyword>
<protein>
    <recommendedName>
        <fullName evidence="8">RNA-dependent RNA polymerase</fullName>
        <ecNumber evidence="8">2.7.7.48</ecNumber>
    </recommendedName>
</protein>
<name>A0A9W4UMT3_9PLEO</name>
<evidence type="ECO:0000256" key="9">
    <source>
        <dbReference type="SAM" id="MobiDB-lite"/>
    </source>
</evidence>
<dbReference type="InterPro" id="IPR057596">
    <property type="entry name" value="RDRP_core"/>
</dbReference>
<keyword evidence="6" id="KW-0943">RNA-mediated gene silencing</keyword>
<feature type="region of interest" description="Disordered" evidence="9">
    <location>
        <begin position="1"/>
        <end position="112"/>
    </location>
</feature>